<dbReference type="Gene3D" id="3.40.630.30">
    <property type="match status" value="1"/>
</dbReference>
<feature type="region of interest" description="Disordered" evidence="1">
    <location>
        <begin position="1"/>
        <end position="23"/>
    </location>
</feature>
<gene>
    <name evidence="3" type="ORF">GCM10009809_06210</name>
</gene>
<dbReference type="Pfam" id="PF00583">
    <property type="entry name" value="Acetyltransf_1"/>
    <property type="match status" value="1"/>
</dbReference>
<proteinExistence type="predicted"/>
<comment type="caution">
    <text evidence="3">The sequence shown here is derived from an EMBL/GenBank/DDBJ whole genome shotgun (WGS) entry which is preliminary data.</text>
</comment>
<evidence type="ECO:0000256" key="1">
    <source>
        <dbReference type="SAM" id="MobiDB-lite"/>
    </source>
</evidence>
<dbReference type="InterPro" id="IPR016181">
    <property type="entry name" value="Acyl_CoA_acyltransferase"/>
</dbReference>
<reference evidence="3 4" key="1">
    <citation type="journal article" date="2019" name="Int. J. Syst. Evol. Microbiol.">
        <title>The Global Catalogue of Microorganisms (GCM) 10K type strain sequencing project: providing services to taxonomists for standard genome sequencing and annotation.</title>
        <authorList>
            <consortium name="The Broad Institute Genomics Platform"/>
            <consortium name="The Broad Institute Genome Sequencing Center for Infectious Disease"/>
            <person name="Wu L."/>
            <person name="Ma J."/>
        </authorList>
    </citation>
    <scope>NUCLEOTIDE SEQUENCE [LARGE SCALE GENOMIC DNA]</scope>
    <source>
        <strain evidence="3 4">JCM 15589</strain>
    </source>
</reference>
<sequence length="348" mass="37602">MGRVNPASAHPTLPDGWTTSTPDVGDLPRLAELRGAAAEPWTGSRDVDAGAVAAEVTGPMSWTRRQVVARDRGGVVRAWASAHDRAAGRVVVGLDVDRAAPEAGLLASWGLAWAEERGRELARQRGLARTQLDAGAYAGDEDQRGWLDAAGYAHARSWLQMSRPVSPEEARPGVLPDPRPGVTVRPVATHEDGLPVAEDLQTVHRVLESAFEDHFNSYRESFGEFVVRLRSDPGHRWDHWWLALVGDPDDPHATPEPMGALVGAALPSGASGKEGSYVEYLGADRRARGRGVATALLFAVVADAAARGRDRVGLEVDADSPTGAAALYERWGWRTRYVTESWHREIEA</sequence>
<keyword evidence="4" id="KW-1185">Reference proteome</keyword>
<dbReference type="RefSeq" id="WP_425553630.1">
    <property type="nucleotide sequence ID" value="NZ_BAAAPM010000003.1"/>
</dbReference>
<accession>A0ABN2IVT8</accession>
<name>A0ABN2IVT8_9MICO</name>
<dbReference type="CDD" id="cd04301">
    <property type="entry name" value="NAT_SF"/>
    <property type="match status" value="1"/>
</dbReference>
<feature type="domain" description="N-acetyltransferase" evidence="2">
    <location>
        <begin position="182"/>
        <end position="348"/>
    </location>
</feature>
<evidence type="ECO:0000313" key="3">
    <source>
        <dbReference type="EMBL" id="GAA1712848.1"/>
    </source>
</evidence>
<dbReference type="InterPro" id="IPR000182">
    <property type="entry name" value="GNAT_dom"/>
</dbReference>
<dbReference type="PROSITE" id="PS51186">
    <property type="entry name" value="GNAT"/>
    <property type="match status" value="1"/>
</dbReference>
<dbReference type="SUPFAM" id="SSF55729">
    <property type="entry name" value="Acyl-CoA N-acyltransferases (Nat)"/>
    <property type="match status" value="1"/>
</dbReference>
<organism evidence="3 4">
    <name type="scientific">Isoptericola hypogeus</name>
    <dbReference type="NCBI Taxonomy" id="300179"/>
    <lineage>
        <taxon>Bacteria</taxon>
        <taxon>Bacillati</taxon>
        <taxon>Actinomycetota</taxon>
        <taxon>Actinomycetes</taxon>
        <taxon>Micrococcales</taxon>
        <taxon>Promicromonosporaceae</taxon>
        <taxon>Isoptericola</taxon>
    </lineage>
</organism>
<dbReference type="Proteomes" id="UP001501138">
    <property type="component" value="Unassembled WGS sequence"/>
</dbReference>
<protein>
    <submittedName>
        <fullName evidence="3">GNAT family N-acetyltransferase</fullName>
    </submittedName>
</protein>
<evidence type="ECO:0000313" key="4">
    <source>
        <dbReference type="Proteomes" id="UP001501138"/>
    </source>
</evidence>
<evidence type="ECO:0000259" key="2">
    <source>
        <dbReference type="PROSITE" id="PS51186"/>
    </source>
</evidence>
<dbReference type="EMBL" id="BAAAPM010000003">
    <property type="protein sequence ID" value="GAA1712848.1"/>
    <property type="molecule type" value="Genomic_DNA"/>
</dbReference>